<dbReference type="InterPro" id="IPR005183">
    <property type="entry name" value="DUF305_CopM-like"/>
</dbReference>
<organism evidence="2">
    <name type="scientific">Nonomuraea gerenzanensis</name>
    <dbReference type="NCBI Taxonomy" id="93944"/>
    <lineage>
        <taxon>Bacteria</taxon>
        <taxon>Bacillati</taxon>
        <taxon>Actinomycetota</taxon>
        <taxon>Actinomycetes</taxon>
        <taxon>Streptosporangiales</taxon>
        <taxon>Streptosporangiaceae</taxon>
        <taxon>Nonomuraea</taxon>
    </lineage>
</organism>
<gene>
    <name evidence="2" type="ORF">BN4615_P10324</name>
</gene>
<keyword evidence="2" id="KW-0449">Lipoprotein</keyword>
<feature type="domain" description="DUF305" evidence="1">
    <location>
        <begin position="36"/>
        <end position="175"/>
    </location>
</feature>
<proteinExistence type="predicted"/>
<protein>
    <submittedName>
        <fullName evidence="2">Putative lipoprotein</fullName>
    </submittedName>
</protein>
<dbReference type="Pfam" id="PF03713">
    <property type="entry name" value="DUF305"/>
    <property type="match status" value="1"/>
</dbReference>
<dbReference type="AlphaFoldDB" id="A0A1M4EPP9"/>
<dbReference type="EMBL" id="LT559118">
    <property type="protein sequence ID" value="SBP00808.1"/>
    <property type="molecule type" value="Genomic_DNA"/>
</dbReference>
<accession>A0A1M4EPP9</accession>
<sequence length="179" mass="19128">MAVWRRFVGMVLVVVVAGCSPVVREPAPAPEYTVTDVAWLQLTDALHTRALPLLELAPERASSRALADLAVRLGKAHEAGRGRLRALLAEAGITGENPHTLHDMPGMPTAQDLKDLAGLRKSAFDRRFAALLRAHLEQLVLVANGERDAGGAAGARRLAEDLAREHTGDLAELDRAVAA</sequence>
<name>A0A1M4EPP9_9ACTN</name>
<dbReference type="PROSITE" id="PS51257">
    <property type="entry name" value="PROKAR_LIPOPROTEIN"/>
    <property type="match status" value="1"/>
</dbReference>
<reference evidence="2" key="1">
    <citation type="submission" date="2016-04" db="EMBL/GenBank/DDBJ databases">
        <authorList>
            <person name="Evans L.H."/>
            <person name="Alamgir A."/>
            <person name="Owens N."/>
            <person name="Weber N.D."/>
            <person name="Virtaneva K."/>
            <person name="Barbian K."/>
            <person name="Babar A."/>
            <person name="Rosenke K."/>
        </authorList>
    </citation>
    <scope>NUCLEOTIDE SEQUENCE</scope>
    <source>
        <strain evidence="2">Nono1</strain>
    </source>
</reference>
<dbReference type="InterPro" id="IPR012347">
    <property type="entry name" value="Ferritin-like"/>
</dbReference>
<evidence type="ECO:0000259" key="1">
    <source>
        <dbReference type="Pfam" id="PF03713"/>
    </source>
</evidence>
<dbReference type="Gene3D" id="1.20.1260.10">
    <property type="match status" value="1"/>
</dbReference>
<evidence type="ECO:0000313" key="2">
    <source>
        <dbReference type="EMBL" id="SBP00808.1"/>
    </source>
</evidence>